<evidence type="ECO:0000313" key="2">
    <source>
        <dbReference type="EMBL" id="MCB6184254.1"/>
    </source>
</evidence>
<dbReference type="RefSeq" id="WP_227181066.1">
    <property type="nucleotide sequence ID" value="NZ_JAJBZT010000006.1"/>
</dbReference>
<evidence type="ECO:0000259" key="1">
    <source>
        <dbReference type="Pfam" id="PF16473"/>
    </source>
</evidence>
<dbReference type="InterPro" id="IPR012337">
    <property type="entry name" value="RNaseH-like_sf"/>
</dbReference>
<sequence length="206" mass="23269">MLNLLPLWKFIFPTFKPLKKLTKAMIDIETAGKAPGCIVLTMAAVLFDQNGKISETLELAISYDESSSVGLTCDANTQAWWHTQAAETFRLVWEPEHVTAGKEAFEKLFEFCQSADEVWSKGSDFDFPIIKAAAQAFGSDTSLMWDYWKQRDLRTMIKLLPHVTHTKTNIAHTALGDAIDQTKHLQKLLAELKKLTPSNLLHSLFR</sequence>
<accession>A0ABS8D7R8</accession>
<comment type="caution">
    <text evidence="2">The sequence shown here is derived from an EMBL/GenBank/DDBJ whole genome shotgun (WGS) entry which is preliminary data.</text>
</comment>
<dbReference type="EMBL" id="JAJBZT010000006">
    <property type="protein sequence ID" value="MCB6184254.1"/>
    <property type="molecule type" value="Genomic_DNA"/>
</dbReference>
<name>A0ABS8D7R8_9NEIS</name>
<dbReference type="Pfam" id="PF16473">
    <property type="entry name" value="Rv2179c-like"/>
    <property type="match status" value="1"/>
</dbReference>
<gene>
    <name evidence="2" type="ORF">LIN78_11935</name>
</gene>
<reference evidence="2" key="1">
    <citation type="submission" date="2021-10" db="EMBL/GenBank/DDBJ databases">
        <title>The complete genome sequence of Leeia sp. TBRC 13508.</title>
        <authorList>
            <person name="Charoenyingcharoen P."/>
            <person name="Yukphan P."/>
        </authorList>
    </citation>
    <scope>NUCLEOTIDE SEQUENCE</scope>
    <source>
        <strain evidence="2">TBRC 13508</strain>
    </source>
</reference>
<keyword evidence="3" id="KW-1185">Reference proteome</keyword>
<dbReference type="InterPro" id="IPR036397">
    <property type="entry name" value="RNaseH_sf"/>
</dbReference>
<proteinExistence type="predicted"/>
<dbReference type="InterPro" id="IPR033390">
    <property type="entry name" value="Rv2179c-like"/>
</dbReference>
<dbReference type="Gene3D" id="3.30.420.10">
    <property type="entry name" value="Ribonuclease H-like superfamily/Ribonuclease H"/>
    <property type="match status" value="1"/>
</dbReference>
<dbReference type="SUPFAM" id="SSF53098">
    <property type="entry name" value="Ribonuclease H-like"/>
    <property type="match status" value="1"/>
</dbReference>
<evidence type="ECO:0000313" key="3">
    <source>
        <dbReference type="Proteomes" id="UP001165395"/>
    </source>
</evidence>
<protein>
    <submittedName>
        <fullName evidence="2">3'-5' exoribonuclease</fullName>
    </submittedName>
</protein>
<feature type="domain" description="3'-5' exoribonuclease Rv2179c-like" evidence="1">
    <location>
        <begin position="23"/>
        <end position="188"/>
    </location>
</feature>
<organism evidence="2 3">
    <name type="scientific">Leeia speluncae</name>
    <dbReference type="NCBI Taxonomy" id="2884804"/>
    <lineage>
        <taxon>Bacteria</taxon>
        <taxon>Pseudomonadati</taxon>
        <taxon>Pseudomonadota</taxon>
        <taxon>Betaproteobacteria</taxon>
        <taxon>Neisseriales</taxon>
        <taxon>Leeiaceae</taxon>
        <taxon>Leeia</taxon>
    </lineage>
</organism>
<dbReference type="Proteomes" id="UP001165395">
    <property type="component" value="Unassembled WGS sequence"/>
</dbReference>